<organism evidence="9 10">
    <name type="scientific">Aerophobetes bacterium</name>
    <dbReference type="NCBI Taxonomy" id="2030807"/>
    <lineage>
        <taxon>Bacteria</taxon>
        <taxon>Candidatus Aerophobota</taxon>
    </lineage>
</organism>
<dbReference type="Gene3D" id="3.30.1370.30">
    <property type="match status" value="1"/>
</dbReference>
<dbReference type="PROSITE" id="PS00053">
    <property type="entry name" value="RIBOSOMAL_S8"/>
    <property type="match status" value="1"/>
</dbReference>
<dbReference type="NCBIfam" id="NF001109">
    <property type="entry name" value="PRK00136.1"/>
    <property type="match status" value="1"/>
</dbReference>
<dbReference type="GO" id="GO:0005737">
    <property type="term" value="C:cytoplasm"/>
    <property type="evidence" value="ECO:0007669"/>
    <property type="project" value="UniProtKB-ARBA"/>
</dbReference>
<dbReference type="SUPFAM" id="SSF56047">
    <property type="entry name" value="Ribosomal protein S8"/>
    <property type="match status" value="1"/>
</dbReference>
<evidence type="ECO:0000256" key="2">
    <source>
        <dbReference type="ARBA" id="ARBA00022730"/>
    </source>
</evidence>
<comment type="subunit">
    <text evidence="7">Part of the 30S ribosomal subunit. Contacts proteins S5 and S12.</text>
</comment>
<evidence type="ECO:0000256" key="4">
    <source>
        <dbReference type="ARBA" id="ARBA00022980"/>
    </source>
</evidence>
<dbReference type="GO" id="GO:0006412">
    <property type="term" value="P:translation"/>
    <property type="evidence" value="ECO:0007669"/>
    <property type="project" value="UniProtKB-UniRule"/>
</dbReference>
<dbReference type="InterPro" id="IPR035987">
    <property type="entry name" value="Ribosomal_uS8_sf"/>
</dbReference>
<evidence type="ECO:0000256" key="8">
    <source>
        <dbReference type="RuleBase" id="RU003660"/>
    </source>
</evidence>
<dbReference type="GO" id="GO:1990904">
    <property type="term" value="C:ribonucleoprotein complex"/>
    <property type="evidence" value="ECO:0007669"/>
    <property type="project" value="UniProtKB-KW"/>
</dbReference>
<evidence type="ECO:0000256" key="1">
    <source>
        <dbReference type="ARBA" id="ARBA00006471"/>
    </source>
</evidence>
<comment type="caution">
    <text evidence="9">The sequence shown here is derived from an EMBL/GenBank/DDBJ whole genome shotgun (WGS) entry which is preliminary data.</text>
</comment>
<dbReference type="AlphaFoldDB" id="A0A523TJ68"/>
<sequence>MLTDPIADFLTRIRNANILSKDKVEIPSSTVKEAIGAVLEREGFIRRYRVITRRKRKVLQIYLKGTPEGETVITHLERVSRPGRRMYVKKDEIPRVLNGIGICILSTPKGVLSGKEALRIQVGGEVLCYVW</sequence>
<dbReference type="GO" id="GO:0005840">
    <property type="term" value="C:ribosome"/>
    <property type="evidence" value="ECO:0007669"/>
    <property type="project" value="UniProtKB-KW"/>
</dbReference>
<dbReference type="EMBL" id="SOJT01000039">
    <property type="protein sequence ID" value="TET30377.1"/>
    <property type="molecule type" value="Genomic_DNA"/>
</dbReference>
<dbReference type="FunFam" id="3.30.1490.10:FF:000001">
    <property type="entry name" value="30S ribosomal protein S8"/>
    <property type="match status" value="1"/>
</dbReference>
<keyword evidence="2 7" id="KW-0699">rRNA-binding</keyword>
<keyword evidence="3 7" id="KW-0694">RNA-binding</keyword>
<comment type="function">
    <text evidence="7">One of the primary rRNA binding proteins, it binds directly to 16S rRNA central domain where it helps coordinate assembly of the platform of the 30S subunit.</text>
</comment>
<dbReference type="GO" id="GO:0003735">
    <property type="term" value="F:structural constituent of ribosome"/>
    <property type="evidence" value="ECO:0007669"/>
    <property type="project" value="InterPro"/>
</dbReference>
<dbReference type="PANTHER" id="PTHR11758">
    <property type="entry name" value="40S RIBOSOMAL PROTEIN S15A"/>
    <property type="match status" value="1"/>
</dbReference>
<evidence type="ECO:0000256" key="6">
    <source>
        <dbReference type="ARBA" id="ARBA00035258"/>
    </source>
</evidence>
<evidence type="ECO:0000313" key="9">
    <source>
        <dbReference type="EMBL" id="TET30377.1"/>
    </source>
</evidence>
<keyword evidence="5 7" id="KW-0687">Ribonucleoprotein</keyword>
<evidence type="ECO:0000256" key="3">
    <source>
        <dbReference type="ARBA" id="ARBA00022884"/>
    </source>
</evidence>
<comment type="similarity">
    <text evidence="1 7 8">Belongs to the universal ribosomal protein uS8 family.</text>
</comment>
<protein>
    <recommendedName>
        <fullName evidence="6 7">Small ribosomal subunit protein uS8</fullName>
    </recommendedName>
</protein>
<accession>A0A523TJ68</accession>
<reference evidence="9 10" key="1">
    <citation type="submission" date="2019-03" db="EMBL/GenBank/DDBJ databases">
        <title>Metabolic potential of uncultured bacteria and archaea associated with petroleum seepage in deep-sea sediments.</title>
        <authorList>
            <person name="Dong X."/>
            <person name="Hubert C."/>
        </authorList>
    </citation>
    <scope>NUCLEOTIDE SEQUENCE [LARGE SCALE GENOMIC DNA]</scope>
    <source>
        <strain evidence="9">E44_bin3</strain>
    </source>
</reference>
<keyword evidence="4 7" id="KW-0689">Ribosomal protein</keyword>
<dbReference type="Gene3D" id="3.30.1490.10">
    <property type="match status" value="1"/>
</dbReference>
<dbReference type="InterPro" id="IPR047863">
    <property type="entry name" value="Ribosomal_uS8_CS"/>
</dbReference>
<evidence type="ECO:0000256" key="5">
    <source>
        <dbReference type="ARBA" id="ARBA00023274"/>
    </source>
</evidence>
<proteinExistence type="inferred from homology"/>
<dbReference type="Pfam" id="PF00410">
    <property type="entry name" value="Ribosomal_S8"/>
    <property type="match status" value="1"/>
</dbReference>
<evidence type="ECO:0000256" key="7">
    <source>
        <dbReference type="HAMAP-Rule" id="MF_01302"/>
    </source>
</evidence>
<gene>
    <name evidence="7 9" type="primary">rpsH</name>
    <name evidence="9" type="ORF">E3J68_00720</name>
</gene>
<dbReference type="FunFam" id="3.30.1370.30:FF:000002">
    <property type="entry name" value="30S ribosomal protein S8"/>
    <property type="match status" value="1"/>
</dbReference>
<dbReference type="HAMAP" id="MF_01302_B">
    <property type="entry name" value="Ribosomal_uS8_B"/>
    <property type="match status" value="1"/>
</dbReference>
<dbReference type="Proteomes" id="UP000316517">
    <property type="component" value="Unassembled WGS sequence"/>
</dbReference>
<dbReference type="InterPro" id="IPR000630">
    <property type="entry name" value="Ribosomal_uS8"/>
</dbReference>
<name>A0A523TJ68_UNCAE</name>
<dbReference type="GO" id="GO:0019843">
    <property type="term" value="F:rRNA binding"/>
    <property type="evidence" value="ECO:0007669"/>
    <property type="project" value="UniProtKB-UniRule"/>
</dbReference>
<evidence type="ECO:0000313" key="10">
    <source>
        <dbReference type="Proteomes" id="UP000316517"/>
    </source>
</evidence>